<dbReference type="PANTHER" id="PTHR36379">
    <property type="entry name" value="PROTEIN PRD1"/>
    <property type="match status" value="1"/>
</dbReference>
<proteinExistence type="predicted"/>
<dbReference type="Gramene" id="VVA35890">
    <property type="protein sequence ID" value="VVA35890"/>
    <property type="gene ID" value="Prudul26B028596"/>
</dbReference>
<feature type="compositionally biased region" description="Low complexity" evidence="1">
    <location>
        <begin position="33"/>
        <end position="55"/>
    </location>
</feature>
<evidence type="ECO:0000313" key="3">
    <source>
        <dbReference type="Proteomes" id="UP000327085"/>
    </source>
</evidence>
<accession>A0A5E4G8H2</accession>
<organism evidence="2 3">
    <name type="scientific">Prunus dulcis</name>
    <name type="common">Almond</name>
    <name type="synonym">Amygdalus dulcis</name>
    <dbReference type="NCBI Taxonomy" id="3755"/>
    <lineage>
        <taxon>Eukaryota</taxon>
        <taxon>Viridiplantae</taxon>
        <taxon>Streptophyta</taxon>
        <taxon>Embryophyta</taxon>
        <taxon>Tracheophyta</taxon>
        <taxon>Spermatophyta</taxon>
        <taxon>Magnoliopsida</taxon>
        <taxon>eudicotyledons</taxon>
        <taxon>Gunneridae</taxon>
        <taxon>Pentapetalae</taxon>
        <taxon>rosids</taxon>
        <taxon>fabids</taxon>
        <taxon>Rosales</taxon>
        <taxon>Rosaceae</taxon>
        <taxon>Amygdaloideae</taxon>
        <taxon>Amygdaleae</taxon>
        <taxon>Prunus</taxon>
    </lineage>
</organism>
<dbReference type="AlphaFoldDB" id="A0A5E4G8H2"/>
<dbReference type="PANTHER" id="PTHR36379:SF1">
    <property type="entry name" value="PUTATIVE RECOMBINATION INITIATION DEFECT 1-RELATED"/>
    <property type="match status" value="1"/>
</dbReference>
<dbReference type="EMBL" id="CABIKO010000414">
    <property type="protein sequence ID" value="VVA35890.1"/>
    <property type="molecule type" value="Genomic_DNA"/>
</dbReference>
<dbReference type="Proteomes" id="UP000327085">
    <property type="component" value="Chromosome 1"/>
</dbReference>
<name>A0A5E4G8H2_PRUDU</name>
<sequence>MNSQSQELLRDYHENEEEEASNCLRQRAHRAIAPRSSSESSKAAASASPTSSPTCSRVLRPLSALSGHLLRPPFLCSLLAFHPHFLVSLLVHALSSFDDDPIARQVVHLVSALCESAAASLSSDFVARVSDRLSSGALAWSLRHLYTQWFIQRWFSLSFGCLGFFPTEKMKWSVYQMLGSLVDATLCLPSDPIDFLILLEQKNSRNLELSSCQSAISLISYTSSLYDERLADDKLVLASLEKYILWLFQQEKLSTPLSYQLLKFSGKNIANGIIVHGKNSHMVNVNLIAELIAGGDNHGSTLLVSLLTQLLEKGHENDIISEVNLVATIVNIFPIASDQLCLHVHHEILSDDECCLAVTMKVTYLILAIPVCLLPQEFNETVCLLL</sequence>
<reference evidence="3" key="1">
    <citation type="journal article" date="2020" name="Plant J.">
        <title>Transposons played a major role in the diversification between the closely related almond and peach genomes: results from the almond genome sequence.</title>
        <authorList>
            <person name="Alioto T."/>
            <person name="Alexiou K.G."/>
            <person name="Bardil A."/>
            <person name="Barteri F."/>
            <person name="Castanera R."/>
            <person name="Cruz F."/>
            <person name="Dhingra A."/>
            <person name="Duval H."/>
            <person name="Fernandez I Marti A."/>
            <person name="Frias L."/>
            <person name="Galan B."/>
            <person name="Garcia J.L."/>
            <person name="Howad W."/>
            <person name="Gomez-Garrido J."/>
            <person name="Gut M."/>
            <person name="Julca I."/>
            <person name="Morata J."/>
            <person name="Puigdomenech P."/>
            <person name="Ribeca P."/>
            <person name="Rubio Cabetas M.J."/>
            <person name="Vlasova A."/>
            <person name="Wirthensohn M."/>
            <person name="Garcia-Mas J."/>
            <person name="Gabaldon T."/>
            <person name="Casacuberta J.M."/>
            <person name="Arus P."/>
        </authorList>
    </citation>
    <scope>NUCLEOTIDE SEQUENCE [LARGE SCALE GENOMIC DNA]</scope>
    <source>
        <strain evidence="3">cv. Texas</strain>
    </source>
</reference>
<protein>
    <submittedName>
        <fullName evidence="2">PREDICTED: PRD1</fullName>
    </submittedName>
</protein>
<evidence type="ECO:0000313" key="2">
    <source>
        <dbReference type="EMBL" id="VVA35890.1"/>
    </source>
</evidence>
<feature type="region of interest" description="Disordered" evidence="1">
    <location>
        <begin position="1"/>
        <end position="55"/>
    </location>
</feature>
<dbReference type="GO" id="GO:0042138">
    <property type="term" value="P:meiotic DNA double-strand break formation"/>
    <property type="evidence" value="ECO:0007669"/>
    <property type="project" value="InterPro"/>
</dbReference>
<gene>
    <name evidence="2" type="ORF">ALMOND_2B028596</name>
</gene>
<dbReference type="InParanoid" id="A0A5E4G8H2"/>
<evidence type="ECO:0000256" key="1">
    <source>
        <dbReference type="SAM" id="MobiDB-lite"/>
    </source>
</evidence>
<dbReference type="InterPro" id="IPR044968">
    <property type="entry name" value="PRD1"/>
</dbReference>